<dbReference type="EMBL" id="CAMPGE010010795">
    <property type="protein sequence ID" value="CAI2369642.1"/>
    <property type="molecule type" value="Genomic_DNA"/>
</dbReference>
<dbReference type="GO" id="GO:0016024">
    <property type="term" value="P:CDP-diacylglycerol biosynthetic process"/>
    <property type="evidence" value="ECO:0007669"/>
    <property type="project" value="TreeGrafter"/>
</dbReference>
<sequence>MPSATHSEIVNLLKLLPKYEFAFYYNHGSRKGATRRLIVAVNDLNEFHKENVKKNKTHYPYTARIFKERLINFFCKYGARTHFNTFKLQNEINFKYGIIRKQDLLQDLRSWETLLCSSFMMRPIKKLKTDQDIEIAQNNNLRSTTAVAAILTQNGESEVDFYKKIVRIPHYHSFSWFQLLEKEDSEKLVQENLEKFRKLYHPIIENNFKNSFTICDGQFNKDESSSVTRYLLSNINDNVHQNLDSISPLKYDVEKKFHKKHMTQEELYEKIDDSVTNLSHTKLSSKINRSIDKILLSHRNSKIFLILMSGPFLVGFYIFKYALKILIFYFLLKKKKPKEGDEQEDQEPSQGTNTTDSVPV</sequence>
<dbReference type="GO" id="GO:0004605">
    <property type="term" value="F:phosphatidate cytidylyltransferase activity"/>
    <property type="evidence" value="ECO:0007669"/>
    <property type="project" value="UniProtKB-EC"/>
</dbReference>
<gene>
    <name evidence="21" type="ORF">ECRASSUSDP1_LOCUS10945</name>
</gene>
<evidence type="ECO:0000313" key="21">
    <source>
        <dbReference type="EMBL" id="CAI2369642.1"/>
    </source>
</evidence>
<evidence type="ECO:0000256" key="12">
    <source>
        <dbReference type="ARBA" id="ARBA00022842"/>
    </source>
</evidence>
<evidence type="ECO:0000256" key="18">
    <source>
        <dbReference type="ARBA" id="ARBA00029893"/>
    </source>
</evidence>
<dbReference type="EC" id="2.7.7.41" evidence="6"/>
<keyword evidence="11" id="KW-0999">Mitochondrion inner membrane</keyword>
<dbReference type="GO" id="GO:0005743">
    <property type="term" value="C:mitochondrial inner membrane"/>
    <property type="evidence" value="ECO:0007669"/>
    <property type="project" value="UniProtKB-SubCell"/>
</dbReference>
<evidence type="ECO:0000256" key="20">
    <source>
        <dbReference type="SAM" id="Phobius"/>
    </source>
</evidence>
<dbReference type="InterPro" id="IPR015222">
    <property type="entry name" value="Tam41"/>
</dbReference>
<keyword evidence="16" id="KW-0594">Phospholipid biosynthesis</keyword>
<protein>
    <recommendedName>
        <fullName evidence="7">Phosphatidate cytidylyltransferase, mitochondrial</fullName>
        <ecNumber evidence="6">2.7.7.41</ecNumber>
    </recommendedName>
    <alternativeName>
        <fullName evidence="18">CDP-diacylglycerol synthase</fullName>
    </alternativeName>
</protein>
<keyword evidence="14" id="KW-0496">Mitochondrion</keyword>
<evidence type="ECO:0000256" key="5">
    <source>
        <dbReference type="ARBA" id="ARBA00005458"/>
    </source>
</evidence>
<comment type="cofactor">
    <cofactor evidence="1">
        <name>Mg(2+)</name>
        <dbReference type="ChEBI" id="CHEBI:18420"/>
    </cofactor>
</comment>
<keyword evidence="10" id="KW-0548">Nucleotidyltransferase</keyword>
<dbReference type="Pfam" id="PF09139">
    <property type="entry name" value="Tam41_Mmp37"/>
    <property type="match status" value="1"/>
</dbReference>
<comment type="pathway">
    <text evidence="4">Lipid metabolism.</text>
</comment>
<dbReference type="PANTHER" id="PTHR13619">
    <property type="entry name" value="PHOSPHATIDATE CYTIDYLYLTRANSFERASE, MITOCHONDRIAL"/>
    <property type="match status" value="1"/>
</dbReference>
<feature type="region of interest" description="Disordered" evidence="19">
    <location>
        <begin position="338"/>
        <end position="360"/>
    </location>
</feature>
<keyword evidence="13" id="KW-0443">Lipid metabolism</keyword>
<evidence type="ECO:0000256" key="9">
    <source>
        <dbReference type="ARBA" id="ARBA00022679"/>
    </source>
</evidence>
<keyword evidence="20" id="KW-0812">Transmembrane</keyword>
<evidence type="ECO:0000256" key="19">
    <source>
        <dbReference type="SAM" id="MobiDB-lite"/>
    </source>
</evidence>
<evidence type="ECO:0000256" key="1">
    <source>
        <dbReference type="ARBA" id="ARBA00001946"/>
    </source>
</evidence>
<evidence type="ECO:0000256" key="3">
    <source>
        <dbReference type="ARBA" id="ARBA00005119"/>
    </source>
</evidence>
<comment type="caution">
    <text evidence="21">The sequence shown here is derived from an EMBL/GenBank/DDBJ whole genome shotgun (WGS) entry which is preliminary data.</text>
</comment>
<keyword evidence="22" id="KW-1185">Reference proteome</keyword>
<evidence type="ECO:0000256" key="4">
    <source>
        <dbReference type="ARBA" id="ARBA00005189"/>
    </source>
</evidence>
<evidence type="ECO:0000256" key="17">
    <source>
        <dbReference type="ARBA" id="ARBA00023264"/>
    </source>
</evidence>
<dbReference type="GO" id="GO:0032049">
    <property type="term" value="P:cardiolipin biosynthetic process"/>
    <property type="evidence" value="ECO:0007669"/>
    <property type="project" value="InterPro"/>
</dbReference>
<evidence type="ECO:0000256" key="2">
    <source>
        <dbReference type="ARBA" id="ARBA00004443"/>
    </source>
</evidence>
<evidence type="ECO:0000256" key="11">
    <source>
        <dbReference type="ARBA" id="ARBA00022792"/>
    </source>
</evidence>
<dbReference type="Proteomes" id="UP001295684">
    <property type="component" value="Unassembled WGS sequence"/>
</dbReference>
<keyword evidence="8" id="KW-0444">Lipid biosynthesis</keyword>
<comment type="subcellular location">
    <subcellularLocation>
        <location evidence="2">Mitochondrion inner membrane</location>
        <topology evidence="2">Peripheral membrane protein</topology>
        <orientation evidence="2">Matrix side</orientation>
    </subcellularLocation>
</comment>
<accession>A0AAD1XFD7</accession>
<keyword evidence="20" id="KW-1133">Transmembrane helix</keyword>
<reference evidence="21" key="1">
    <citation type="submission" date="2023-07" db="EMBL/GenBank/DDBJ databases">
        <authorList>
            <consortium name="AG Swart"/>
            <person name="Singh M."/>
            <person name="Singh A."/>
            <person name="Seah K."/>
            <person name="Emmerich C."/>
        </authorList>
    </citation>
    <scope>NUCLEOTIDE SEQUENCE</scope>
    <source>
        <strain evidence="21">DP1</strain>
    </source>
</reference>
<proteinExistence type="inferred from homology"/>
<keyword evidence="12" id="KW-0460">Magnesium</keyword>
<feature type="transmembrane region" description="Helical" evidence="20">
    <location>
        <begin position="303"/>
        <end position="332"/>
    </location>
</feature>
<keyword evidence="17" id="KW-1208">Phospholipid metabolism</keyword>
<feature type="compositionally biased region" description="Polar residues" evidence="19">
    <location>
        <begin position="348"/>
        <end position="360"/>
    </location>
</feature>
<comment type="pathway">
    <text evidence="3">Phospholipid metabolism; CDP-diacylglycerol biosynthesis; CDP-diacylglycerol from sn-glycerol 3-phosphate: step 3/3.</text>
</comment>
<evidence type="ECO:0000256" key="7">
    <source>
        <dbReference type="ARBA" id="ARBA00018337"/>
    </source>
</evidence>
<evidence type="ECO:0000256" key="15">
    <source>
        <dbReference type="ARBA" id="ARBA00023136"/>
    </source>
</evidence>
<evidence type="ECO:0000256" key="16">
    <source>
        <dbReference type="ARBA" id="ARBA00023209"/>
    </source>
</evidence>
<organism evidence="21 22">
    <name type="scientific">Euplotes crassus</name>
    <dbReference type="NCBI Taxonomy" id="5936"/>
    <lineage>
        <taxon>Eukaryota</taxon>
        <taxon>Sar</taxon>
        <taxon>Alveolata</taxon>
        <taxon>Ciliophora</taxon>
        <taxon>Intramacronucleata</taxon>
        <taxon>Spirotrichea</taxon>
        <taxon>Hypotrichia</taxon>
        <taxon>Euplotida</taxon>
        <taxon>Euplotidae</taxon>
        <taxon>Moneuplotes</taxon>
    </lineage>
</organism>
<evidence type="ECO:0000256" key="14">
    <source>
        <dbReference type="ARBA" id="ARBA00023128"/>
    </source>
</evidence>
<evidence type="ECO:0000256" key="10">
    <source>
        <dbReference type="ARBA" id="ARBA00022695"/>
    </source>
</evidence>
<keyword evidence="9" id="KW-0808">Transferase</keyword>
<evidence type="ECO:0000256" key="8">
    <source>
        <dbReference type="ARBA" id="ARBA00022516"/>
    </source>
</evidence>
<comment type="similarity">
    <text evidence="5">Belongs to the TAM41 family.</text>
</comment>
<name>A0AAD1XFD7_EUPCR</name>
<keyword evidence="15 20" id="KW-0472">Membrane</keyword>
<evidence type="ECO:0000256" key="13">
    <source>
        <dbReference type="ARBA" id="ARBA00023098"/>
    </source>
</evidence>
<evidence type="ECO:0000256" key="6">
    <source>
        <dbReference type="ARBA" id="ARBA00012487"/>
    </source>
</evidence>
<evidence type="ECO:0000313" key="22">
    <source>
        <dbReference type="Proteomes" id="UP001295684"/>
    </source>
</evidence>
<dbReference type="PANTHER" id="PTHR13619:SF0">
    <property type="entry name" value="PHOSPHATIDATE CYTIDYLYLTRANSFERASE, MITOCHONDRIAL"/>
    <property type="match status" value="1"/>
</dbReference>
<dbReference type="AlphaFoldDB" id="A0AAD1XFD7"/>